<comment type="function">
    <text evidence="7">Regulates arginine biosynthesis genes.</text>
</comment>
<evidence type="ECO:0000256" key="3">
    <source>
        <dbReference type="ARBA" id="ARBA00022490"/>
    </source>
</evidence>
<dbReference type="InterPro" id="IPR020899">
    <property type="entry name" value="Arg_repress_C"/>
</dbReference>
<feature type="domain" description="Arginine repressor DNA-binding" evidence="9">
    <location>
        <begin position="2"/>
        <end position="65"/>
    </location>
</feature>
<dbReference type="Gene3D" id="3.30.1360.40">
    <property type="match status" value="1"/>
</dbReference>
<dbReference type="InterPro" id="IPR020900">
    <property type="entry name" value="Arg_repress_DNA-bd"/>
</dbReference>
<feature type="domain" description="Arginine repressor C-terminal" evidence="10">
    <location>
        <begin position="79"/>
        <end position="146"/>
    </location>
</feature>
<comment type="similarity">
    <text evidence="2 7">Belongs to the ArgR family.</text>
</comment>
<dbReference type="InterPro" id="IPR001669">
    <property type="entry name" value="Arg_repress"/>
</dbReference>
<evidence type="ECO:0000259" key="9">
    <source>
        <dbReference type="Pfam" id="PF01316"/>
    </source>
</evidence>
<keyword evidence="7" id="KW-0678">Repressor</keyword>
<evidence type="ECO:0000256" key="7">
    <source>
        <dbReference type="HAMAP-Rule" id="MF_00173"/>
    </source>
</evidence>
<dbReference type="PANTHER" id="PTHR34471">
    <property type="entry name" value="ARGININE REPRESSOR"/>
    <property type="match status" value="1"/>
</dbReference>
<gene>
    <name evidence="7" type="primary">argR</name>
    <name evidence="11" type="ORF">E7512_05015</name>
</gene>
<keyword evidence="3 7" id="KW-0963">Cytoplasm</keyword>
<dbReference type="Proteomes" id="UP000754750">
    <property type="component" value="Unassembled WGS sequence"/>
</dbReference>
<sequence length="151" mass="16980">MKTRRHTKILELISEHQIDTQEELLRRLKESGFDVTQATVSRDIKELRLVKILSADGKYRYANSQEPSRDISGKFYSLFEDSAVEVDNAMNLVVVKCLTGMANAVCAAMDSLRWEKVVGTVAGDDTVLIVCKTPETAFELTEELKKLIVGR</sequence>
<dbReference type="PRINTS" id="PR01467">
    <property type="entry name" value="ARGREPRESSOR"/>
</dbReference>
<keyword evidence="5 7" id="KW-0238">DNA-binding</keyword>
<comment type="caution">
    <text evidence="11">The sequence shown here is derived from an EMBL/GenBank/DDBJ whole genome shotgun (WGS) entry which is preliminary data.</text>
</comment>
<dbReference type="GO" id="GO:0003677">
    <property type="term" value="F:DNA binding"/>
    <property type="evidence" value="ECO:0007669"/>
    <property type="project" value="UniProtKB-KW"/>
</dbReference>
<keyword evidence="6 7" id="KW-0804">Transcription</keyword>
<evidence type="ECO:0000256" key="4">
    <source>
        <dbReference type="ARBA" id="ARBA00023015"/>
    </source>
</evidence>
<protein>
    <recommendedName>
        <fullName evidence="7 8">Arginine repressor</fullName>
    </recommendedName>
</protein>
<keyword evidence="7" id="KW-0028">Amino-acid biosynthesis</keyword>
<keyword evidence="4 7" id="KW-0805">Transcription regulation</keyword>
<dbReference type="InterPro" id="IPR036251">
    <property type="entry name" value="Arg_repress_C_sf"/>
</dbReference>
<dbReference type="GO" id="GO:0003700">
    <property type="term" value="F:DNA-binding transcription factor activity"/>
    <property type="evidence" value="ECO:0007669"/>
    <property type="project" value="UniProtKB-UniRule"/>
</dbReference>
<evidence type="ECO:0000256" key="5">
    <source>
        <dbReference type="ARBA" id="ARBA00023125"/>
    </source>
</evidence>
<dbReference type="InterPro" id="IPR036388">
    <property type="entry name" value="WH-like_DNA-bd_sf"/>
</dbReference>
<dbReference type="SUPFAM" id="SSF46785">
    <property type="entry name" value="Winged helix' DNA-binding domain"/>
    <property type="match status" value="1"/>
</dbReference>
<organism evidence="11 12">
    <name type="scientific">Faecalispora sporosphaeroides</name>
    <dbReference type="NCBI Taxonomy" id="1549"/>
    <lineage>
        <taxon>Bacteria</taxon>
        <taxon>Bacillati</taxon>
        <taxon>Bacillota</taxon>
        <taxon>Clostridia</taxon>
        <taxon>Eubacteriales</taxon>
        <taxon>Oscillospiraceae</taxon>
        <taxon>Faecalispora</taxon>
    </lineage>
</organism>
<dbReference type="GO" id="GO:0051259">
    <property type="term" value="P:protein complex oligomerization"/>
    <property type="evidence" value="ECO:0007669"/>
    <property type="project" value="InterPro"/>
</dbReference>
<evidence type="ECO:0000256" key="2">
    <source>
        <dbReference type="ARBA" id="ARBA00008316"/>
    </source>
</evidence>
<evidence type="ECO:0000256" key="6">
    <source>
        <dbReference type="ARBA" id="ARBA00023163"/>
    </source>
</evidence>
<evidence type="ECO:0000259" key="10">
    <source>
        <dbReference type="Pfam" id="PF02863"/>
    </source>
</evidence>
<dbReference type="GO" id="GO:0005737">
    <property type="term" value="C:cytoplasm"/>
    <property type="evidence" value="ECO:0007669"/>
    <property type="project" value="UniProtKB-SubCell"/>
</dbReference>
<evidence type="ECO:0000313" key="11">
    <source>
        <dbReference type="EMBL" id="MBE6832930.1"/>
    </source>
</evidence>
<reference evidence="11" key="1">
    <citation type="submission" date="2019-04" db="EMBL/GenBank/DDBJ databases">
        <title>Evolution of Biomass-Degrading Anaerobic Consortia Revealed by Metagenomics.</title>
        <authorList>
            <person name="Peng X."/>
        </authorList>
    </citation>
    <scope>NUCLEOTIDE SEQUENCE</scope>
    <source>
        <strain evidence="11">SIG551</strain>
    </source>
</reference>
<dbReference type="NCBIfam" id="NF001680">
    <property type="entry name" value="PRK00441.1"/>
    <property type="match status" value="1"/>
</dbReference>
<dbReference type="Gene3D" id="1.10.10.10">
    <property type="entry name" value="Winged helix-like DNA-binding domain superfamily/Winged helix DNA-binding domain"/>
    <property type="match status" value="1"/>
</dbReference>
<dbReference type="GO" id="GO:1900079">
    <property type="term" value="P:regulation of arginine biosynthetic process"/>
    <property type="evidence" value="ECO:0007669"/>
    <property type="project" value="UniProtKB-UniRule"/>
</dbReference>
<dbReference type="HAMAP" id="MF_00173">
    <property type="entry name" value="Arg_repressor"/>
    <property type="match status" value="1"/>
</dbReference>
<proteinExistence type="inferred from homology"/>
<dbReference type="Pfam" id="PF02863">
    <property type="entry name" value="Arg_repressor_C"/>
    <property type="match status" value="1"/>
</dbReference>
<dbReference type="EMBL" id="SVNY01000002">
    <property type="protein sequence ID" value="MBE6832930.1"/>
    <property type="molecule type" value="Genomic_DNA"/>
</dbReference>
<accession>A0A928KVT6</accession>
<dbReference type="PANTHER" id="PTHR34471:SF1">
    <property type="entry name" value="ARGININE REPRESSOR"/>
    <property type="match status" value="1"/>
</dbReference>
<evidence type="ECO:0000313" key="12">
    <source>
        <dbReference type="Proteomes" id="UP000754750"/>
    </source>
</evidence>
<keyword evidence="7" id="KW-0055">Arginine biosynthesis</keyword>
<dbReference type="GO" id="GO:0006526">
    <property type="term" value="P:L-arginine biosynthetic process"/>
    <property type="evidence" value="ECO:0007669"/>
    <property type="project" value="UniProtKB-KW"/>
</dbReference>
<dbReference type="InterPro" id="IPR036390">
    <property type="entry name" value="WH_DNA-bd_sf"/>
</dbReference>
<evidence type="ECO:0000256" key="8">
    <source>
        <dbReference type="NCBIfam" id="TIGR01529"/>
    </source>
</evidence>
<dbReference type="AlphaFoldDB" id="A0A928KVT6"/>
<comment type="subcellular location">
    <subcellularLocation>
        <location evidence="1 7">Cytoplasm</location>
    </subcellularLocation>
</comment>
<dbReference type="RefSeq" id="WP_020071736.1">
    <property type="nucleotide sequence ID" value="NZ_JBKWRC010000001.1"/>
</dbReference>
<name>A0A928KVT6_9FIRM</name>
<dbReference type="NCBIfam" id="TIGR01529">
    <property type="entry name" value="argR_whole"/>
    <property type="match status" value="1"/>
</dbReference>
<dbReference type="GO" id="GO:0034618">
    <property type="term" value="F:arginine binding"/>
    <property type="evidence" value="ECO:0007669"/>
    <property type="project" value="InterPro"/>
</dbReference>
<dbReference type="Pfam" id="PF01316">
    <property type="entry name" value="Arg_repressor"/>
    <property type="match status" value="1"/>
</dbReference>
<dbReference type="SUPFAM" id="SSF55252">
    <property type="entry name" value="C-terminal domain of arginine repressor"/>
    <property type="match status" value="1"/>
</dbReference>
<evidence type="ECO:0000256" key="1">
    <source>
        <dbReference type="ARBA" id="ARBA00004496"/>
    </source>
</evidence>
<comment type="pathway">
    <text evidence="7">Amino-acid biosynthesis; L-arginine biosynthesis [regulation].</text>
</comment>